<dbReference type="PANTHER" id="PTHR42659:SF2">
    <property type="entry name" value="XANTHINE DEHYDROGENASE SUBUNIT C-RELATED"/>
    <property type="match status" value="1"/>
</dbReference>
<evidence type="ECO:0000256" key="1">
    <source>
        <dbReference type="ARBA" id="ARBA00022630"/>
    </source>
</evidence>
<dbReference type="InterPro" id="IPR051312">
    <property type="entry name" value="Diverse_Substr_Oxidored"/>
</dbReference>
<evidence type="ECO:0000256" key="3">
    <source>
        <dbReference type="ARBA" id="ARBA00023002"/>
    </source>
</evidence>
<dbReference type="InterPro" id="IPR002346">
    <property type="entry name" value="Mopterin_DH_FAD-bd"/>
</dbReference>
<dbReference type="PROSITE" id="PS51387">
    <property type="entry name" value="FAD_PCMH"/>
    <property type="match status" value="1"/>
</dbReference>
<dbReference type="Gene3D" id="3.30.390.50">
    <property type="entry name" value="CO dehydrogenase flavoprotein, C-terminal domain"/>
    <property type="match status" value="1"/>
</dbReference>
<dbReference type="InterPro" id="IPR016169">
    <property type="entry name" value="FAD-bd_PCMH_sub2"/>
</dbReference>
<dbReference type="SUPFAM" id="SSF56176">
    <property type="entry name" value="FAD-binding/transporter-associated domain-like"/>
    <property type="match status" value="1"/>
</dbReference>
<dbReference type="InterPro" id="IPR036318">
    <property type="entry name" value="FAD-bd_PCMH-like_sf"/>
</dbReference>
<keyword evidence="2" id="KW-0274">FAD</keyword>
<reference evidence="6" key="1">
    <citation type="submission" date="2016-10" db="EMBL/GenBank/DDBJ databases">
        <authorList>
            <person name="Varghese N."/>
            <person name="Submissions S."/>
        </authorList>
    </citation>
    <scope>NUCLEOTIDE SEQUENCE [LARGE SCALE GENOMIC DNA]</scope>
    <source>
        <strain evidence="6">IBRC-M10078</strain>
    </source>
</reference>
<dbReference type="Gene3D" id="3.30.465.10">
    <property type="match status" value="1"/>
</dbReference>
<organism evidence="5 6">
    <name type="scientific">Litchfieldia salsa</name>
    <dbReference type="NCBI Taxonomy" id="930152"/>
    <lineage>
        <taxon>Bacteria</taxon>
        <taxon>Bacillati</taxon>
        <taxon>Bacillota</taxon>
        <taxon>Bacilli</taxon>
        <taxon>Bacillales</taxon>
        <taxon>Bacillaceae</taxon>
        <taxon>Litchfieldia</taxon>
    </lineage>
</organism>
<dbReference type="GO" id="GO:0071949">
    <property type="term" value="F:FAD binding"/>
    <property type="evidence" value="ECO:0007669"/>
    <property type="project" value="InterPro"/>
</dbReference>
<keyword evidence="6" id="KW-1185">Reference proteome</keyword>
<dbReference type="Pfam" id="PF00941">
    <property type="entry name" value="FAD_binding_5"/>
    <property type="match status" value="1"/>
</dbReference>
<dbReference type="SMART" id="SM01092">
    <property type="entry name" value="CO_deh_flav_C"/>
    <property type="match status" value="1"/>
</dbReference>
<dbReference type="OrthoDB" id="9774454at2"/>
<evidence type="ECO:0000259" key="4">
    <source>
        <dbReference type="PROSITE" id="PS51387"/>
    </source>
</evidence>
<protein>
    <submittedName>
        <fullName evidence="5">Carbon-monoxide dehydrogenase medium subunit</fullName>
    </submittedName>
</protein>
<proteinExistence type="predicted"/>
<name>A0A1H0TCC6_9BACI</name>
<sequence>MNNTNILSTIPDIHFPSSVNELGDLNAFESNRTLIAGGTLLQVHWETGNPIPSQLTSLELLEGLRHIKTTEKGLEIGALSTLATCEKDPLLKEHASILVEACKHIASPSVRNRGTIGGNICSGKGDSIPALLSLKADLKYYNGTTFETIPLQLWLDSPNLNLKYVLTHIILPIRSSNENRISFFRKIGRREAFTAALVTVAIHCCFDGKVFKELNLCIGGGDHSAHRLKLSESFIKNKLREQKDVQELYDLIYNEVETYSDAFATADYRKRVTSNIVLAFLADNLKKKG</sequence>
<evidence type="ECO:0000313" key="5">
    <source>
        <dbReference type="EMBL" id="SDP51659.1"/>
    </source>
</evidence>
<dbReference type="InterPro" id="IPR036683">
    <property type="entry name" value="CO_DH_flav_C_dom_sf"/>
</dbReference>
<dbReference type="Proteomes" id="UP000199159">
    <property type="component" value="Unassembled WGS sequence"/>
</dbReference>
<dbReference type="SUPFAM" id="SSF55447">
    <property type="entry name" value="CO dehydrogenase flavoprotein C-terminal domain-like"/>
    <property type="match status" value="1"/>
</dbReference>
<dbReference type="GO" id="GO:0016491">
    <property type="term" value="F:oxidoreductase activity"/>
    <property type="evidence" value="ECO:0007669"/>
    <property type="project" value="UniProtKB-KW"/>
</dbReference>
<feature type="domain" description="FAD-binding PCMH-type" evidence="4">
    <location>
        <begin position="6"/>
        <end position="176"/>
    </location>
</feature>
<dbReference type="InterPro" id="IPR016166">
    <property type="entry name" value="FAD-bd_PCMH"/>
</dbReference>
<dbReference type="RefSeq" id="WP_090852387.1">
    <property type="nucleotide sequence ID" value="NZ_FNJU01000003.1"/>
</dbReference>
<dbReference type="PANTHER" id="PTHR42659">
    <property type="entry name" value="XANTHINE DEHYDROGENASE SUBUNIT C-RELATED"/>
    <property type="match status" value="1"/>
</dbReference>
<accession>A0A1H0TCC6</accession>
<evidence type="ECO:0000256" key="2">
    <source>
        <dbReference type="ARBA" id="ARBA00022827"/>
    </source>
</evidence>
<dbReference type="AlphaFoldDB" id="A0A1H0TCC6"/>
<dbReference type="Pfam" id="PF03450">
    <property type="entry name" value="CO_deh_flav_C"/>
    <property type="match status" value="1"/>
</dbReference>
<dbReference type="InterPro" id="IPR005107">
    <property type="entry name" value="CO_DH_flav_C"/>
</dbReference>
<keyword evidence="3" id="KW-0560">Oxidoreductase</keyword>
<dbReference type="STRING" id="930152.SAMN05216565_103414"/>
<dbReference type="EMBL" id="FNJU01000003">
    <property type="protein sequence ID" value="SDP51659.1"/>
    <property type="molecule type" value="Genomic_DNA"/>
</dbReference>
<evidence type="ECO:0000313" key="6">
    <source>
        <dbReference type="Proteomes" id="UP000199159"/>
    </source>
</evidence>
<gene>
    <name evidence="5" type="ORF">SAMN05216565_103414</name>
</gene>
<keyword evidence="1" id="KW-0285">Flavoprotein</keyword>